<dbReference type="InterPro" id="IPR012338">
    <property type="entry name" value="Beta-lactam/transpept-like"/>
</dbReference>
<protein>
    <submittedName>
        <fullName evidence="4">Beta-lactamase family protein</fullName>
    </submittedName>
</protein>
<evidence type="ECO:0000256" key="2">
    <source>
        <dbReference type="SAM" id="SignalP"/>
    </source>
</evidence>
<dbReference type="Proteomes" id="UP000470951">
    <property type="component" value="Unassembled WGS sequence"/>
</dbReference>
<dbReference type="InterPro" id="IPR050491">
    <property type="entry name" value="AmpC-like"/>
</dbReference>
<dbReference type="AlphaFoldDB" id="A0A7K3RLI7"/>
<evidence type="ECO:0000313" key="5">
    <source>
        <dbReference type="Proteomes" id="UP000470951"/>
    </source>
</evidence>
<feature type="chain" id="PRO_5038669393" evidence="2">
    <location>
        <begin position="23"/>
        <end position="404"/>
    </location>
</feature>
<evidence type="ECO:0000256" key="1">
    <source>
        <dbReference type="SAM" id="MobiDB-lite"/>
    </source>
</evidence>
<keyword evidence="2" id="KW-0732">Signal</keyword>
<dbReference type="EMBL" id="JAAGMS010000377">
    <property type="protein sequence ID" value="NEC03045.1"/>
    <property type="molecule type" value="Genomic_DNA"/>
</dbReference>
<sequence length="404" mass="42285">MNRSVRTLLAATLAIGISGGAAGPGSASFPADGAPGSRPAASGTLRAQDAPDARALRAAIDGLPRQDAVAALVRVGGTHGSWRGSAGVHDLPSGRPADPAGRFRAGSVTKVFTAATVLHLAGERKLALDRTARHYLPDLIPAAYGKVTVRQLLDHTSGIPAADLPGRSPEEWYAHRFDVHTPRSMVASATAKEREFAPGASQHYLNINYTVLGLLIERVTGHTYAREVSDRILRPLGLRSTYFPGADPRIRGPHNRGYQVFATPGGGVELRDVTVWGPTDGWAAGDIISTTADLERFTTALFGGRVVRGPLLEEMFTLPDASVRTHGSGEPARFSAGLSVFTLGGRQVWGKTGGRWGYNSVVAATRDLSRTLVHSVGATDAKGKDANATAMGIVVAAFGAPPAA</sequence>
<evidence type="ECO:0000259" key="3">
    <source>
        <dbReference type="Pfam" id="PF00144"/>
    </source>
</evidence>
<feature type="signal peptide" evidence="2">
    <location>
        <begin position="1"/>
        <end position="22"/>
    </location>
</feature>
<feature type="domain" description="Beta-lactamase-related" evidence="3">
    <location>
        <begin position="68"/>
        <end position="371"/>
    </location>
</feature>
<dbReference type="PANTHER" id="PTHR46825:SF7">
    <property type="entry name" value="D-ALANYL-D-ALANINE CARBOXYPEPTIDASE"/>
    <property type="match status" value="1"/>
</dbReference>
<proteinExistence type="predicted"/>
<reference evidence="4 5" key="1">
    <citation type="submission" date="2020-01" db="EMBL/GenBank/DDBJ databases">
        <title>Insect and environment-associated Actinomycetes.</title>
        <authorList>
            <person name="Currrie C."/>
            <person name="Chevrette M."/>
            <person name="Carlson C."/>
            <person name="Stubbendieck R."/>
            <person name="Wendt-Pienkowski E."/>
        </authorList>
    </citation>
    <scope>NUCLEOTIDE SEQUENCE [LARGE SCALE GENOMIC DNA]</scope>
    <source>
        <strain evidence="4 5">SID7903</strain>
    </source>
</reference>
<evidence type="ECO:0000313" key="4">
    <source>
        <dbReference type="EMBL" id="NEC03045.1"/>
    </source>
</evidence>
<comment type="caution">
    <text evidence="4">The sequence shown here is derived from an EMBL/GenBank/DDBJ whole genome shotgun (WGS) entry which is preliminary data.</text>
</comment>
<dbReference type="Gene3D" id="3.40.710.10">
    <property type="entry name" value="DD-peptidase/beta-lactamase superfamily"/>
    <property type="match status" value="1"/>
</dbReference>
<feature type="compositionally biased region" description="Low complexity" evidence="1">
    <location>
        <begin position="24"/>
        <end position="36"/>
    </location>
</feature>
<feature type="region of interest" description="Disordered" evidence="1">
    <location>
        <begin position="24"/>
        <end position="48"/>
    </location>
</feature>
<gene>
    <name evidence="4" type="ORF">G3I58_34460</name>
</gene>
<dbReference type="SUPFAM" id="SSF56601">
    <property type="entry name" value="beta-lactamase/transpeptidase-like"/>
    <property type="match status" value="1"/>
</dbReference>
<accession>A0A7K3RLI7</accession>
<name>A0A7K3RLI7_STRAQ</name>
<dbReference type="RefSeq" id="WP_164270218.1">
    <property type="nucleotide sequence ID" value="NZ_JAAGMS010000377.1"/>
</dbReference>
<dbReference type="Pfam" id="PF00144">
    <property type="entry name" value="Beta-lactamase"/>
    <property type="match status" value="1"/>
</dbReference>
<dbReference type="PANTHER" id="PTHR46825">
    <property type="entry name" value="D-ALANYL-D-ALANINE-CARBOXYPEPTIDASE/ENDOPEPTIDASE AMPH"/>
    <property type="match status" value="1"/>
</dbReference>
<dbReference type="InterPro" id="IPR001466">
    <property type="entry name" value="Beta-lactam-related"/>
</dbReference>
<organism evidence="4 5">
    <name type="scientific">Streptomyces anulatus</name>
    <name type="common">Streptomyces chrysomallus</name>
    <dbReference type="NCBI Taxonomy" id="1892"/>
    <lineage>
        <taxon>Bacteria</taxon>
        <taxon>Bacillati</taxon>
        <taxon>Actinomycetota</taxon>
        <taxon>Actinomycetes</taxon>
        <taxon>Kitasatosporales</taxon>
        <taxon>Streptomycetaceae</taxon>
        <taxon>Streptomyces</taxon>
    </lineage>
</organism>